<evidence type="ECO:0000313" key="3">
    <source>
        <dbReference type="Proteomes" id="UP000008144"/>
    </source>
</evidence>
<dbReference type="HOGENOM" id="CLU_1253139_0_0_1"/>
<evidence type="ECO:0000256" key="1">
    <source>
        <dbReference type="SAM" id="MobiDB-lite"/>
    </source>
</evidence>
<protein>
    <submittedName>
        <fullName evidence="2">Uncharacterized protein</fullName>
    </submittedName>
</protein>
<dbReference type="Ensembl" id="ENSCINT00000030372.1">
    <property type="protein sequence ID" value="ENSCINP00000031246.1"/>
    <property type="gene ID" value="ENSCING00000018653.1"/>
</dbReference>
<feature type="compositionally biased region" description="Polar residues" evidence="1">
    <location>
        <begin position="181"/>
        <end position="191"/>
    </location>
</feature>
<name>H2XNL3_CIOIN</name>
<keyword evidence="3" id="KW-1185">Reference proteome</keyword>
<feature type="compositionally biased region" description="Basic residues" evidence="1">
    <location>
        <begin position="100"/>
        <end position="110"/>
    </location>
</feature>
<organism evidence="2 3">
    <name type="scientific">Ciona intestinalis</name>
    <name type="common">Transparent sea squirt</name>
    <name type="synonym">Ascidia intestinalis</name>
    <dbReference type="NCBI Taxonomy" id="7719"/>
    <lineage>
        <taxon>Eukaryota</taxon>
        <taxon>Metazoa</taxon>
        <taxon>Chordata</taxon>
        <taxon>Tunicata</taxon>
        <taxon>Ascidiacea</taxon>
        <taxon>Phlebobranchia</taxon>
        <taxon>Cionidae</taxon>
        <taxon>Ciona</taxon>
    </lineage>
</organism>
<proteinExistence type="predicted"/>
<sequence>QSSTESIHTTQQVSIVVRNLRLLLDIRGVAATNETWRKTAVAFESLITDTQAVIDKGVIVSEALSAVYKKAAKIHEDLPSLLERGDSVSDPSVDLPNGSKKQKSNLKKKSSTGGDLQRRMRMNVEENFRWNCSVVRGSCDMLSHYRTEAQTLLDNVWSAAIQYGLANKDENTSNINEVKSEVETNSNGNNNSPSHKPTTPTSPHSTKSSTKGVSAYPVTLL</sequence>
<reference evidence="2" key="3">
    <citation type="submission" date="2025-09" db="UniProtKB">
        <authorList>
            <consortium name="Ensembl"/>
        </authorList>
    </citation>
    <scope>IDENTIFICATION</scope>
</reference>
<reference evidence="2" key="2">
    <citation type="submission" date="2025-08" db="UniProtKB">
        <authorList>
            <consortium name="Ensembl"/>
        </authorList>
    </citation>
    <scope>IDENTIFICATION</scope>
</reference>
<dbReference type="Proteomes" id="UP000008144">
    <property type="component" value="Unassembled WGS sequence"/>
</dbReference>
<reference evidence="3" key="1">
    <citation type="journal article" date="2002" name="Science">
        <title>The draft genome of Ciona intestinalis: insights into chordate and vertebrate origins.</title>
        <authorList>
            <person name="Dehal P."/>
            <person name="Satou Y."/>
            <person name="Campbell R.K."/>
            <person name="Chapman J."/>
            <person name="Degnan B."/>
            <person name="De Tomaso A."/>
            <person name="Davidson B."/>
            <person name="Di Gregorio A."/>
            <person name="Gelpke M."/>
            <person name="Goodstein D.M."/>
            <person name="Harafuji N."/>
            <person name="Hastings K.E."/>
            <person name="Ho I."/>
            <person name="Hotta K."/>
            <person name="Huang W."/>
            <person name="Kawashima T."/>
            <person name="Lemaire P."/>
            <person name="Martinez D."/>
            <person name="Meinertzhagen I.A."/>
            <person name="Necula S."/>
            <person name="Nonaka M."/>
            <person name="Putnam N."/>
            <person name="Rash S."/>
            <person name="Saiga H."/>
            <person name="Satake M."/>
            <person name="Terry A."/>
            <person name="Yamada L."/>
            <person name="Wang H.G."/>
            <person name="Awazu S."/>
            <person name="Azumi K."/>
            <person name="Boore J."/>
            <person name="Branno M."/>
            <person name="Chin-Bow S."/>
            <person name="DeSantis R."/>
            <person name="Doyle S."/>
            <person name="Francino P."/>
            <person name="Keys D.N."/>
            <person name="Haga S."/>
            <person name="Hayashi H."/>
            <person name="Hino K."/>
            <person name="Imai K.S."/>
            <person name="Inaba K."/>
            <person name="Kano S."/>
            <person name="Kobayashi K."/>
            <person name="Kobayashi M."/>
            <person name="Lee B.I."/>
            <person name="Makabe K.W."/>
            <person name="Manohar C."/>
            <person name="Matassi G."/>
            <person name="Medina M."/>
            <person name="Mochizuki Y."/>
            <person name="Mount S."/>
            <person name="Morishita T."/>
            <person name="Miura S."/>
            <person name="Nakayama A."/>
            <person name="Nishizaka S."/>
            <person name="Nomoto H."/>
            <person name="Ohta F."/>
            <person name="Oishi K."/>
            <person name="Rigoutsos I."/>
            <person name="Sano M."/>
            <person name="Sasaki A."/>
            <person name="Sasakura Y."/>
            <person name="Shoguchi E."/>
            <person name="Shin-i T."/>
            <person name="Spagnuolo A."/>
            <person name="Stainier D."/>
            <person name="Suzuki M.M."/>
            <person name="Tassy O."/>
            <person name="Takatori N."/>
            <person name="Tokuoka M."/>
            <person name="Yagi K."/>
            <person name="Yoshizaki F."/>
            <person name="Wada S."/>
            <person name="Zhang C."/>
            <person name="Hyatt P.D."/>
            <person name="Larimer F."/>
            <person name="Detter C."/>
            <person name="Doggett N."/>
            <person name="Glavina T."/>
            <person name="Hawkins T."/>
            <person name="Richardson P."/>
            <person name="Lucas S."/>
            <person name="Kohara Y."/>
            <person name="Levine M."/>
            <person name="Satoh N."/>
            <person name="Rokhsar D.S."/>
        </authorList>
    </citation>
    <scope>NUCLEOTIDE SEQUENCE [LARGE SCALE GENOMIC DNA]</scope>
</reference>
<feature type="region of interest" description="Disordered" evidence="1">
    <location>
        <begin position="83"/>
        <end position="120"/>
    </location>
</feature>
<feature type="compositionally biased region" description="Low complexity" evidence="1">
    <location>
        <begin position="192"/>
        <end position="211"/>
    </location>
</feature>
<accession>H2XNL3</accession>
<evidence type="ECO:0000313" key="2">
    <source>
        <dbReference type="Ensembl" id="ENSCINP00000031246.1"/>
    </source>
</evidence>
<dbReference type="AlphaFoldDB" id="H2XNL3"/>
<dbReference type="InParanoid" id="H2XNL3"/>
<feature type="region of interest" description="Disordered" evidence="1">
    <location>
        <begin position="181"/>
        <end position="221"/>
    </location>
</feature>